<protein>
    <submittedName>
        <fullName evidence="5">DDE Tnp4 domain-containing protein</fullName>
    </submittedName>
</protein>
<name>A0A914GPV8_GLORO</name>
<keyword evidence="4" id="KW-1185">Reference proteome</keyword>
<reference evidence="5" key="1">
    <citation type="submission" date="2022-11" db="UniProtKB">
        <authorList>
            <consortium name="WormBaseParasite"/>
        </authorList>
    </citation>
    <scope>IDENTIFICATION</scope>
</reference>
<evidence type="ECO:0000256" key="1">
    <source>
        <dbReference type="ARBA" id="ARBA00001968"/>
    </source>
</evidence>
<comment type="cofactor">
    <cofactor evidence="1">
        <name>a divalent metal cation</name>
        <dbReference type="ChEBI" id="CHEBI:60240"/>
    </cofactor>
</comment>
<dbReference type="WBParaSite" id="Gr19_v10_g10068.t1">
    <property type="protein sequence ID" value="Gr19_v10_g10068.t1"/>
    <property type="gene ID" value="Gr19_v10_g10068"/>
</dbReference>
<accession>A0A914GPV8</accession>
<dbReference type="AlphaFoldDB" id="A0A914GPV8"/>
<feature type="domain" description="DDE Tnp4" evidence="3">
    <location>
        <begin position="13"/>
        <end position="64"/>
    </location>
</feature>
<dbReference type="Proteomes" id="UP000887572">
    <property type="component" value="Unplaced"/>
</dbReference>
<evidence type="ECO:0000256" key="2">
    <source>
        <dbReference type="ARBA" id="ARBA00022723"/>
    </source>
</evidence>
<evidence type="ECO:0000313" key="4">
    <source>
        <dbReference type="Proteomes" id="UP000887572"/>
    </source>
</evidence>
<dbReference type="GO" id="GO:0046872">
    <property type="term" value="F:metal ion binding"/>
    <property type="evidence" value="ECO:0007669"/>
    <property type="project" value="UniProtKB-KW"/>
</dbReference>
<organism evidence="4 5">
    <name type="scientific">Globodera rostochiensis</name>
    <name type="common">Golden nematode worm</name>
    <name type="synonym">Heterodera rostochiensis</name>
    <dbReference type="NCBI Taxonomy" id="31243"/>
    <lineage>
        <taxon>Eukaryota</taxon>
        <taxon>Metazoa</taxon>
        <taxon>Ecdysozoa</taxon>
        <taxon>Nematoda</taxon>
        <taxon>Chromadorea</taxon>
        <taxon>Rhabditida</taxon>
        <taxon>Tylenchina</taxon>
        <taxon>Tylenchomorpha</taxon>
        <taxon>Tylenchoidea</taxon>
        <taxon>Heteroderidae</taxon>
        <taxon>Heteroderinae</taxon>
        <taxon>Globodera</taxon>
    </lineage>
</organism>
<sequence length="160" mass="18897">MRPLPENAPAEWKRFYDSHARTRVAIECAFGRWKNKFLCLKRELRFTDPRICSSIILACAYLHNFILETNEEEQSVMNEALQLTQQYQSQHSEATLLEENEPLSQNPRERRRRGMELLNDHSQHIDKVPDGWVCARKCTLEPPMRRFSVVICFVPVIQRP</sequence>
<evidence type="ECO:0000259" key="3">
    <source>
        <dbReference type="Pfam" id="PF13359"/>
    </source>
</evidence>
<dbReference type="Pfam" id="PF13359">
    <property type="entry name" value="DDE_Tnp_4"/>
    <property type="match status" value="1"/>
</dbReference>
<proteinExistence type="predicted"/>
<keyword evidence="2" id="KW-0479">Metal-binding</keyword>
<evidence type="ECO:0000313" key="5">
    <source>
        <dbReference type="WBParaSite" id="Gr19_v10_g10068.t1"/>
    </source>
</evidence>
<dbReference type="InterPro" id="IPR027806">
    <property type="entry name" value="HARBI1_dom"/>
</dbReference>